<accession>A0A1E5WJ89</accession>
<comment type="caution">
    <text evidence="2">The sequence shown here is derived from an EMBL/GenBank/DDBJ whole genome shotgun (WGS) entry which is preliminary data.</text>
</comment>
<dbReference type="AlphaFoldDB" id="A0A1E5WJ89"/>
<name>A0A1E5WJ89_9POAL</name>
<dbReference type="EMBL" id="LWDX02005247">
    <property type="protein sequence ID" value="OEL37481.1"/>
    <property type="molecule type" value="Genomic_DNA"/>
</dbReference>
<evidence type="ECO:0000313" key="2">
    <source>
        <dbReference type="EMBL" id="OEL37481.1"/>
    </source>
</evidence>
<evidence type="ECO:0000313" key="3">
    <source>
        <dbReference type="Proteomes" id="UP000095767"/>
    </source>
</evidence>
<protein>
    <submittedName>
        <fullName evidence="2">Uncharacterized protein</fullName>
    </submittedName>
</protein>
<organism evidence="2 3">
    <name type="scientific">Dichanthelium oligosanthes</name>
    <dbReference type="NCBI Taxonomy" id="888268"/>
    <lineage>
        <taxon>Eukaryota</taxon>
        <taxon>Viridiplantae</taxon>
        <taxon>Streptophyta</taxon>
        <taxon>Embryophyta</taxon>
        <taxon>Tracheophyta</taxon>
        <taxon>Spermatophyta</taxon>
        <taxon>Magnoliopsida</taxon>
        <taxon>Liliopsida</taxon>
        <taxon>Poales</taxon>
        <taxon>Poaceae</taxon>
        <taxon>PACMAD clade</taxon>
        <taxon>Panicoideae</taxon>
        <taxon>Panicodae</taxon>
        <taxon>Paniceae</taxon>
        <taxon>Dichantheliinae</taxon>
        <taxon>Dichanthelium</taxon>
    </lineage>
</organism>
<evidence type="ECO:0000256" key="1">
    <source>
        <dbReference type="SAM" id="MobiDB-lite"/>
    </source>
</evidence>
<feature type="non-terminal residue" evidence="2">
    <location>
        <position position="1"/>
    </location>
</feature>
<dbReference type="Proteomes" id="UP000095767">
    <property type="component" value="Unassembled WGS sequence"/>
</dbReference>
<gene>
    <name evidence="2" type="ORF">BAE44_0001501</name>
</gene>
<reference evidence="2 3" key="1">
    <citation type="submission" date="2016-09" db="EMBL/GenBank/DDBJ databases">
        <title>The draft genome of Dichanthelium oligosanthes: A C3 panicoid grass species.</title>
        <authorList>
            <person name="Studer A.J."/>
            <person name="Schnable J.C."/>
            <person name="Brutnell T.P."/>
        </authorList>
    </citation>
    <scope>NUCLEOTIDE SEQUENCE [LARGE SCALE GENOMIC DNA]</scope>
    <source>
        <strain evidence="3">cv. Kellogg 1175</strain>
        <tissue evidence="2">Leaf</tissue>
    </source>
</reference>
<sequence length="72" mass="7362">LRVPRRPGDVGHAGPGDHGRGVVHRAGAPEAGAVVLALPPLVAPRGRGAVSCARAGRRGTGTVRYMTRQCCV</sequence>
<feature type="region of interest" description="Disordered" evidence="1">
    <location>
        <begin position="1"/>
        <end position="24"/>
    </location>
</feature>
<proteinExistence type="predicted"/>
<keyword evidence="3" id="KW-1185">Reference proteome</keyword>